<dbReference type="RefSeq" id="XP_024552595.1">
    <property type="nucleotide sequence ID" value="XM_024696782.1"/>
</dbReference>
<dbReference type="KEGG" id="bfu:BCIN_13g03230"/>
<reference evidence="3 4" key="1">
    <citation type="journal article" date="2011" name="PLoS Genet.">
        <title>Genomic analysis of the necrotrophic fungal pathogens Sclerotinia sclerotiorum and Botrytis cinerea.</title>
        <authorList>
            <person name="Amselem J."/>
            <person name="Cuomo C.A."/>
            <person name="van Kan J.A."/>
            <person name="Viaud M."/>
            <person name="Benito E.P."/>
            <person name="Couloux A."/>
            <person name="Coutinho P.M."/>
            <person name="de Vries R.P."/>
            <person name="Dyer P.S."/>
            <person name="Fillinger S."/>
            <person name="Fournier E."/>
            <person name="Gout L."/>
            <person name="Hahn M."/>
            <person name="Kohn L."/>
            <person name="Lapalu N."/>
            <person name="Plummer K.M."/>
            <person name="Pradier J.M."/>
            <person name="Quevillon E."/>
            <person name="Sharon A."/>
            <person name="Simon A."/>
            <person name="ten Have A."/>
            <person name="Tudzynski B."/>
            <person name="Tudzynski P."/>
            <person name="Wincker P."/>
            <person name="Andrew M."/>
            <person name="Anthouard V."/>
            <person name="Beever R.E."/>
            <person name="Beffa R."/>
            <person name="Benoit I."/>
            <person name="Bouzid O."/>
            <person name="Brault B."/>
            <person name="Chen Z."/>
            <person name="Choquer M."/>
            <person name="Collemare J."/>
            <person name="Cotton P."/>
            <person name="Danchin E.G."/>
            <person name="Da Silva C."/>
            <person name="Gautier A."/>
            <person name="Giraud C."/>
            <person name="Giraud T."/>
            <person name="Gonzalez C."/>
            <person name="Grossetete S."/>
            <person name="Guldener U."/>
            <person name="Henrissat B."/>
            <person name="Howlett B.J."/>
            <person name="Kodira C."/>
            <person name="Kretschmer M."/>
            <person name="Lappartient A."/>
            <person name="Leroch M."/>
            <person name="Levis C."/>
            <person name="Mauceli E."/>
            <person name="Neuveglise C."/>
            <person name="Oeser B."/>
            <person name="Pearson M."/>
            <person name="Poulain J."/>
            <person name="Poussereau N."/>
            <person name="Quesneville H."/>
            <person name="Rascle C."/>
            <person name="Schumacher J."/>
            <person name="Segurens B."/>
            <person name="Sexton A."/>
            <person name="Silva E."/>
            <person name="Sirven C."/>
            <person name="Soanes D.M."/>
            <person name="Talbot N.J."/>
            <person name="Templeton M."/>
            <person name="Yandava C."/>
            <person name="Yarden O."/>
            <person name="Zeng Q."/>
            <person name="Rollins J.A."/>
            <person name="Lebrun M.H."/>
            <person name="Dickman M."/>
        </authorList>
    </citation>
    <scope>NUCLEOTIDE SEQUENCE [LARGE SCALE GENOMIC DNA]</scope>
    <source>
        <strain evidence="3 4">B05.10</strain>
    </source>
</reference>
<reference evidence="3 4" key="2">
    <citation type="journal article" date="2012" name="Eukaryot. Cell">
        <title>Genome update of Botrytis cinerea strains B05.10 and T4.</title>
        <authorList>
            <person name="Staats M."/>
            <person name="van Kan J.A."/>
        </authorList>
    </citation>
    <scope>NUCLEOTIDE SEQUENCE [LARGE SCALE GENOMIC DNA]</scope>
    <source>
        <strain evidence="3 4">B05.10</strain>
    </source>
</reference>
<dbReference type="Gene3D" id="2.170.270.10">
    <property type="entry name" value="SET domain"/>
    <property type="match status" value="1"/>
</dbReference>
<dbReference type="InterPro" id="IPR001214">
    <property type="entry name" value="SET_dom"/>
</dbReference>
<evidence type="ECO:0000313" key="4">
    <source>
        <dbReference type="Proteomes" id="UP000001798"/>
    </source>
</evidence>
<evidence type="ECO:0000256" key="1">
    <source>
        <dbReference type="SAM" id="MobiDB-lite"/>
    </source>
</evidence>
<dbReference type="SMART" id="SM00317">
    <property type="entry name" value="SET"/>
    <property type="match status" value="1"/>
</dbReference>
<evidence type="ECO:0000313" key="3">
    <source>
        <dbReference type="EMBL" id="ATZ56485.1"/>
    </source>
</evidence>
<dbReference type="OrthoDB" id="438641at2759"/>
<protein>
    <recommendedName>
        <fullName evidence="2">SET domain-containing protein</fullName>
    </recommendedName>
</protein>
<dbReference type="CDD" id="cd20071">
    <property type="entry name" value="SET_SMYD"/>
    <property type="match status" value="1"/>
</dbReference>
<gene>
    <name evidence="3" type="ORF">BCIN_13g03230</name>
</gene>
<dbReference type="InterPro" id="IPR053185">
    <property type="entry name" value="SET_domain_protein"/>
</dbReference>
<accession>A0A384K0X4</accession>
<dbReference type="SUPFAM" id="SSF82199">
    <property type="entry name" value="SET domain"/>
    <property type="match status" value="1"/>
</dbReference>
<dbReference type="GeneID" id="5436862"/>
<sequence length="429" mass="48826">MPSSNKLTGADRLSQLFENIVVTNHNDIRSINSTFGAIRRDLEGGNVANGRDNEKIILSQDRGYRKPVTRSMDNPKFEPFKDDDSEKSGLPLPAPTKALQKKIITPESFSPHLFEIRPKTNSQVGMFATQAIPKETEILREAPLILGGPTWPGREAAYNKLSRRKKVAVDSPSSLCICGKKPELCLETPLMKHWAVNSFEMNPLVQVGNTANDNCIYDKASGTNHACKTNCSRAFNSEHSISIRAMRDIRKGEEITHNYGAYGTASFRAGNIAERWKFICTCNACIKGEYVPETGYEEYQHNKILFCFQFPHLVPLGAETAEEAAISQDIMEWAEMIEKDILEAEAYWYAHTDGMVSRRITRLRFTREWTVINESPTRNFLVNGHERFLKENNKFNLSENVIELYIWRATKALRAEVNRCHPMFMRKHS</sequence>
<reference evidence="3 4" key="3">
    <citation type="journal article" date="2017" name="Mol. Plant Pathol.">
        <title>A gapless genome sequence of the fungus Botrytis cinerea.</title>
        <authorList>
            <person name="Van Kan J.A."/>
            <person name="Stassen J.H."/>
            <person name="Mosbach A."/>
            <person name="Van Der Lee T.A."/>
            <person name="Faino L."/>
            <person name="Farmer A.D."/>
            <person name="Papasotiriou D.G."/>
            <person name="Zhou S."/>
            <person name="Seidl M.F."/>
            <person name="Cottam E."/>
            <person name="Edel D."/>
            <person name="Hahn M."/>
            <person name="Schwartz D.C."/>
            <person name="Dietrich R.A."/>
            <person name="Widdison S."/>
            <person name="Scalliet G."/>
        </authorList>
    </citation>
    <scope>NUCLEOTIDE SEQUENCE [LARGE SCALE GENOMIC DNA]</scope>
    <source>
        <strain evidence="3 4">B05.10</strain>
    </source>
</reference>
<dbReference type="PANTHER" id="PTHR47332:SF4">
    <property type="entry name" value="SET DOMAIN-CONTAINING PROTEIN 5"/>
    <property type="match status" value="1"/>
</dbReference>
<dbReference type="Proteomes" id="UP000001798">
    <property type="component" value="Chromosome 13"/>
</dbReference>
<dbReference type="PANTHER" id="PTHR47332">
    <property type="entry name" value="SET DOMAIN-CONTAINING PROTEIN 5"/>
    <property type="match status" value="1"/>
</dbReference>
<proteinExistence type="predicted"/>
<dbReference type="InterPro" id="IPR046341">
    <property type="entry name" value="SET_dom_sf"/>
</dbReference>
<dbReference type="Pfam" id="PF00856">
    <property type="entry name" value="SET"/>
    <property type="match status" value="1"/>
</dbReference>
<dbReference type="AlphaFoldDB" id="A0A384K0X4"/>
<keyword evidence="4" id="KW-1185">Reference proteome</keyword>
<feature type="domain" description="SET" evidence="2">
    <location>
        <begin position="109"/>
        <end position="260"/>
    </location>
</feature>
<organism evidence="3 4">
    <name type="scientific">Botryotinia fuckeliana (strain B05.10)</name>
    <name type="common">Noble rot fungus</name>
    <name type="synonym">Botrytis cinerea</name>
    <dbReference type="NCBI Taxonomy" id="332648"/>
    <lineage>
        <taxon>Eukaryota</taxon>
        <taxon>Fungi</taxon>
        <taxon>Dikarya</taxon>
        <taxon>Ascomycota</taxon>
        <taxon>Pezizomycotina</taxon>
        <taxon>Leotiomycetes</taxon>
        <taxon>Helotiales</taxon>
        <taxon>Sclerotiniaceae</taxon>
        <taxon>Botrytis</taxon>
    </lineage>
</organism>
<dbReference type="PROSITE" id="PS50280">
    <property type="entry name" value="SET"/>
    <property type="match status" value="1"/>
</dbReference>
<dbReference type="EMBL" id="CP009817">
    <property type="protein sequence ID" value="ATZ56485.1"/>
    <property type="molecule type" value="Genomic_DNA"/>
</dbReference>
<feature type="compositionally biased region" description="Basic and acidic residues" evidence="1">
    <location>
        <begin position="73"/>
        <end position="87"/>
    </location>
</feature>
<feature type="region of interest" description="Disordered" evidence="1">
    <location>
        <begin position="59"/>
        <end position="91"/>
    </location>
</feature>
<evidence type="ECO:0000259" key="2">
    <source>
        <dbReference type="PROSITE" id="PS50280"/>
    </source>
</evidence>
<dbReference type="VEuPathDB" id="FungiDB:Bcin13g03230"/>
<name>A0A384K0X4_BOTFB</name>